<accession>A0A9D1A537</accession>
<dbReference type="AlphaFoldDB" id="A0A9D1A537"/>
<comment type="caution">
    <text evidence="3">The sequence shown here is derived from an EMBL/GenBank/DDBJ whole genome shotgun (WGS) entry which is preliminary data.</text>
</comment>
<dbReference type="EMBL" id="DVGC01000017">
    <property type="protein sequence ID" value="HIR05003.1"/>
    <property type="molecule type" value="Genomic_DNA"/>
</dbReference>
<evidence type="ECO:0000313" key="4">
    <source>
        <dbReference type="Proteomes" id="UP000824250"/>
    </source>
</evidence>
<gene>
    <name evidence="3" type="ORF">IAB28_03430</name>
</gene>
<organism evidence="3 4">
    <name type="scientific">Candidatus Copromonas faecavium</name>
    <name type="common">nom. illeg.</name>
    <dbReference type="NCBI Taxonomy" id="2840740"/>
    <lineage>
        <taxon>Bacteria</taxon>
        <taxon>Bacillati</taxon>
        <taxon>Bacillota</taxon>
        <taxon>Clostridia</taxon>
        <taxon>Lachnospirales</taxon>
        <taxon>Lachnospiraceae</taxon>
        <taxon>Candidatus Copromonas (nom. illeg.)</taxon>
    </lineage>
</organism>
<dbReference type="Pfam" id="PF07866">
    <property type="entry name" value="DUF1653"/>
    <property type="match status" value="1"/>
</dbReference>
<proteinExistence type="predicted"/>
<evidence type="ECO:0000256" key="1">
    <source>
        <dbReference type="SAM" id="MobiDB-lite"/>
    </source>
</evidence>
<evidence type="ECO:0000313" key="3">
    <source>
        <dbReference type="EMBL" id="HIR05003.1"/>
    </source>
</evidence>
<evidence type="ECO:0000259" key="2">
    <source>
        <dbReference type="Pfam" id="PF07866"/>
    </source>
</evidence>
<dbReference type="Proteomes" id="UP000824250">
    <property type="component" value="Unassembled WGS sequence"/>
</dbReference>
<dbReference type="Gene3D" id="2.30.30.320">
    <property type="entry name" value="DUF1653-like domain"/>
    <property type="match status" value="1"/>
</dbReference>
<name>A0A9D1A537_9FIRM</name>
<reference evidence="3" key="2">
    <citation type="journal article" date="2021" name="PeerJ">
        <title>Extensive microbial diversity within the chicken gut microbiome revealed by metagenomics and culture.</title>
        <authorList>
            <person name="Gilroy R."/>
            <person name="Ravi A."/>
            <person name="Getino M."/>
            <person name="Pursley I."/>
            <person name="Horton D.L."/>
            <person name="Alikhan N.F."/>
            <person name="Baker D."/>
            <person name="Gharbi K."/>
            <person name="Hall N."/>
            <person name="Watson M."/>
            <person name="Adriaenssens E.M."/>
            <person name="Foster-Nyarko E."/>
            <person name="Jarju S."/>
            <person name="Secka A."/>
            <person name="Antonio M."/>
            <person name="Oren A."/>
            <person name="Chaudhuri R.R."/>
            <person name="La Ragione R."/>
            <person name="Hildebrand F."/>
            <person name="Pallen M.J."/>
        </authorList>
    </citation>
    <scope>NUCLEOTIDE SEQUENCE</scope>
    <source>
        <strain evidence="3">CHK180-2868</strain>
    </source>
</reference>
<dbReference type="InterPro" id="IPR023387">
    <property type="entry name" value="DUF1653-like_dom"/>
</dbReference>
<reference evidence="3" key="1">
    <citation type="submission" date="2020-10" db="EMBL/GenBank/DDBJ databases">
        <authorList>
            <person name="Gilroy R."/>
        </authorList>
    </citation>
    <scope>NUCLEOTIDE SEQUENCE</scope>
    <source>
        <strain evidence="3">CHK180-2868</strain>
    </source>
</reference>
<feature type="compositionally biased region" description="Basic and acidic residues" evidence="1">
    <location>
        <begin position="105"/>
        <end position="115"/>
    </location>
</feature>
<sequence length="196" mass="22948">MNLNRKKPVPGEFYRHFKNRLYQVIAVARHSETGEEMVVYQALYGDFGVWVRPLSMFMEPVDRSKYPDAKQEYRFEQVRPAGAGQENQCGENGHKKNQPEAAEDSYGRESGKDGQEEPPMNPYLLDFFDAMDEKNYDLMLEYLAKMARRMTQKELDDIYMVFDVQPSAGLEDLDSQVGFLRRHILMLKKFDGERLR</sequence>
<feature type="region of interest" description="Disordered" evidence="1">
    <location>
        <begin position="80"/>
        <end position="119"/>
    </location>
</feature>
<protein>
    <submittedName>
        <fullName evidence="3">DUF1653 domain-containing protein</fullName>
    </submittedName>
</protein>
<dbReference type="InterPro" id="IPR037135">
    <property type="entry name" value="DUF1653-like_dom_sf"/>
</dbReference>
<feature type="domain" description="DUF1653" evidence="2">
    <location>
        <begin position="13"/>
        <end position="76"/>
    </location>
</feature>